<reference evidence="23" key="1">
    <citation type="submission" date="2023-03" db="UniProtKB">
        <authorList>
            <consortium name="Ensembl"/>
        </authorList>
    </citation>
    <scope>IDENTIFICATION</scope>
</reference>
<dbReference type="InterPro" id="IPR050117">
    <property type="entry name" value="MAPK"/>
</dbReference>
<dbReference type="AlphaFoldDB" id="A0A8C4MXM3"/>
<keyword evidence="12 20" id="KW-0418">Kinase</keyword>
<evidence type="ECO:0000256" key="10">
    <source>
        <dbReference type="ARBA" id="ARBA00022703"/>
    </source>
</evidence>
<organism evidence="23">
    <name type="scientific">Equus asinus asinus</name>
    <dbReference type="NCBI Taxonomy" id="83772"/>
    <lineage>
        <taxon>Eukaryota</taxon>
        <taxon>Metazoa</taxon>
        <taxon>Chordata</taxon>
        <taxon>Craniata</taxon>
        <taxon>Vertebrata</taxon>
        <taxon>Euteleostomi</taxon>
        <taxon>Mammalia</taxon>
        <taxon>Eutheria</taxon>
        <taxon>Laurasiatheria</taxon>
        <taxon>Perissodactyla</taxon>
        <taxon>Equidae</taxon>
        <taxon>Equus</taxon>
    </lineage>
</organism>
<dbReference type="FunFam" id="3.30.200.20:FF:000373">
    <property type="entry name" value="Mitogen-activated protein kinase 1"/>
    <property type="match status" value="1"/>
</dbReference>
<evidence type="ECO:0000256" key="3">
    <source>
        <dbReference type="ARBA" id="ARBA00004300"/>
    </source>
</evidence>
<comment type="similarity">
    <text evidence="20">Belongs to the protein kinase superfamily. Ser/Thr protein kinase family. MAP kinase subfamily.</text>
</comment>
<dbReference type="InterPro" id="IPR017441">
    <property type="entry name" value="Protein_kinase_ATP_BS"/>
</dbReference>
<feature type="region of interest" description="Disordered" evidence="21">
    <location>
        <begin position="76"/>
        <end position="231"/>
    </location>
</feature>
<feature type="compositionally biased region" description="Basic residues" evidence="21">
    <location>
        <begin position="193"/>
        <end position="205"/>
    </location>
</feature>
<accession>A0A8C4MXM3</accession>
<evidence type="ECO:0000256" key="21">
    <source>
        <dbReference type="SAM" id="MobiDB-lite"/>
    </source>
</evidence>
<evidence type="ECO:0000256" key="5">
    <source>
        <dbReference type="ARBA" id="ARBA00008832"/>
    </source>
</evidence>
<evidence type="ECO:0000259" key="22">
    <source>
        <dbReference type="PROSITE" id="PS50011"/>
    </source>
</evidence>
<dbReference type="InterPro" id="IPR011009">
    <property type="entry name" value="Kinase-like_dom_sf"/>
</dbReference>
<dbReference type="CDD" id="cd07849">
    <property type="entry name" value="STKc_ERK1_2_like"/>
    <property type="match status" value="1"/>
</dbReference>
<dbReference type="GO" id="GO:0005819">
    <property type="term" value="C:spindle"/>
    <property type="evidence" value="ECO:0007669"/>
    <property type="project" value="UniProtKB-SubCell"/>
</dbReference>
<keyword evidence="20" id="KW-0460">Magnesium</keyword>
<keyword evidence="7 20" id="KW-0723">Serine/threonine-protein kinase</keyword>
<comment type="subcellular location">
    <subcellularLocation>
        <location evidence="3">Cytoplasm</location>
        <location evidence="3">Cytoskeleton</location>
        <location evidence="3">Microtubule organizing center</location>
        <location evidence="3">Centrosome</location>
    </subcellularLocation>
    <subcellularLocation>
        <location evidence="2">Cytoplasm</location>
        <location evidence="2">Cytoskeleton</location>
        <location evidence="2">Spindle</location>
    </subcellularLocation>
    <subcellularLocation>
        <location evidence="4">Membrane</location>
        <location evidence="4">Caveola</location>
    </subcellularLocation>
</comment>
<dbReference type="EC" id="2.7.11.24" evidence="20"/>
<evidence type="ECO:0000256" key="19">
    <source>
        <dbReference type="PROSITE-ProRule" id="PRU10141"/>
    </source>
</evidence>
<feature type="compositionally biased region" description="Low complexity" evidence="21">
    <location>
        <begin position="107"/>
        <end position="144"/>
    </location>
</feature>
<evidence type="ECO:0000256" key="12">
    <source>
        <dbReference type="ARBA" id="ARBA00022777"/>
    </source>
</evidence>
<dbReference type="PRINTS" id="PR01770">
    <property type="entry name" value="ERK1ERK2MAPK"/>
</dbReference>
<dbReference type="GO" id="GO:0004707">
    <property type="term" value="F:MAP kinase activity"/>
    <property type="evidence" value="ECO:0007669"/>
    <property type="project" value="UniProtKB-EC"/>
</dbReference>
<keyword evidence="11 19" id="KW-0547">Nucleotide-binding</keyword>
<evidence type="ECO:0000256" key="11">
    <source>
        <dbReference type="ARBA" id="ARBA00022741"/>
    </source>
</evidence>
<comment type="similarity">
    <text evidence="5">Belongs to the protein kinase superfamily. CMGC Ser/Thr protein kinase family. MAP kinase subfamily.</text>
</comment>
<dbReference type="PROSITE" id="PS50011">
    <property type="entry name" value="PROTEIN_KINASE_DOM"/>
    <property type="match status" value="1"/>
</dbReference>
<dbReference type="SUPFAM" id="SSF56112">
    <property type="entry name" value="Protein kinase-like (PK-like)"/>
    <property type="match status" value="1"/>
</dbReference>
<dbReference type="PANTHER" id="PTHR24055">
    <property type="entry name" value="MITOGEN-ACTIVATED PROTEIN KINASE"/>
    <property type="match status" value="1"/>
</dbReference>
<evidence type="ECO:0000256" key="9">
    <source>
        <dbReference type="ARBA" id="ARBA00022679"/>
    </source>
</evidence>
<feature type="domain" description="Protein kinase" evidence="22">
    <location>
        <begin position="256"/>
        <end position="544"/>
    </location>
</feature>
<keyword evidence="14" id="KW-0206">Cytoskeleton</keyword>
<feature type="binding site" evidence="19">
    <location>
        <position position="286"/>
    </location>
    <ligand>
        <name>ATP</name>
        <dbReference type="ChEBI" id="CHEBI:30616"/>
    </ligand>
</feature>
<keyword evidence="15" id="KW-0131">Cell cycle</keyword>
<comment type="function">
    <text evidence="18">Acts as a transcriptional repressor. Binds to a [GC]AAA[GC] consensus sequence. Repress the expression of interferon gamma-induced genes. Seems to bind to the promoter of CCL5, DMP1, IFIH1, IFITM1, IRF7, IRF9, LAMP3, OAS1, OAS2, OAS3 and STAT1. Transcriptional activity is independent of kinase activity.</text>
</comment>
<sequence length="639" mass="70085">MQMSFSVSLTPFGSCPRLGASKFVCGPRTRTGLAQARGRAWRVVVSHASSWVALRLRQDPAPGISLTLAISQVQALSRPTPRCPPESQEPPPAPTPPQTHVTAQGGASAAAAAALRPELAASASPRSPAPRPRGANPRARCLAPPRRPPRRAPLPPPAGPPVRQAGKQAGSWSERPSALQPFRVAPSLLLPGQRRRLHRQRRGPSGRRGVGRAAAAERRGQRGGGGGRAPNMAAAAAAGAGPEMVRGQVFDVGPRYTNLSYIGEGAYGMVCSAYDNVNKVRVAIKKISPFEHQTYCQRTLREIKILLRFRHENIIGINDIIRAPTIEQMKDVYIVQDLMETDLYKLLKTQHLSNDHICYFLYQILRGLKYIHSANVLHRDLKPSNLLLNTTCDLKICDFGLARVADPDHDHTGFLTEYVATRWYRAPEIMLNSKGYTKSIDIWSVGCILAEMLSNRPIFPGKHYLDQLNHILGILGSPSQEDLNCIINLKARNYLLSLPHKNKVPWNRLFPNADSKALDLLDKMLTFNPHKRIEVEQALAHPYLEQYYDPSDEVRVMLLAASAGVSVNQEGPGCPAGSVLRGTQCHTWSSQQAHTISLKDLCCRHSLKPLPHSPKPHLSVLENILQATCSKGGAGEMDG</sequence>
<dbReference type="GO" id="GO:0005813">
    <property type="term" value="C:centrosome"/>
    <property type="evidence" value="ECO:0007669"/>
    <property type="project" value="UniProtKB-SubCell"/>
</dbReference>
<evidence type="ECO:0000256" key="7">
    <source>
        <dbReference type="ARBA" id="ARBA00022527"/>
    </source>
</evidence>
<evidence type="ECO:0000256" key="17">
    <source>
        <dbReference type="ARBA" id="ARBA00048312"/>
    </source>
</evidence>
<dbReference type="Gene3D" id="3.30.200.20">
    <property type="entry name" value="Phosphorylase Kinase, domain 1"/>
    <property type="match status" value="1"/>
</dbReference>
<evidence type="ECO:0000256" key="18">
    <source>
        <dbReference type="ARBA" id="ARBA00057151"/>
    </source>
</evidence>
<keyword evidence="6" id="KW-0963">Cytoplasm</keyword>
<dbReference type="PROSITE" id="PS01351">
    <property type="entry name" value="MAPK"/>
    <property type="match status" value="1"/>
</dbReference>
<keyword evidence="8" id="KW-0597">Phosphoprotein</keyword>
<feature type="compositionally biased region" description="Pro residues" evidence="21">
    <location>
        <begin position="151"/>
        <end position="160"/>
    </location>
</feature>
<evidence type="ECO:0000256" key="16">
    <source>
        <dbReference type="ARBA" id="ARBA00047592"/>
    </source>
</evidence>
<dbReference type="GO" id="GO:0005524">
    <property type="term" value="F:ATP binding"/>
    <property type="evidence" value="ECO:0007669"/>
    <property type="project" value="UniProtKB-UniRule"/>
</dbReference>
<dbReference type="Ensembl" id="ENSEAST00005035544.1">
    <property type="protein sequence ID" value="ENSEASP00005032623.1"/>
    <property type="gene ID" value="ENSEASG00005022271.1"/>
</dbReference>
<comment type="catalytic activity">
    <reaction evidence="17">
        <text>L-seryl-[protein] + ATP = O-phospho-L-seryl-[protein] + ADP + H(+)</text>
        <dbReference type="Rhea" id="RHEA:17989"/>
        <dbReference type="Rhea" id="RHEA-COMP:9863"/>
        <dbReference type="Rhea" id="RHEA-COMP:11604"/>
        <dbReference type="ChEBI" id="CHEBI:15378"/>
        <dbReference type="ChEBI" id="CHEBI:29999"/>
        <dbReference type="ChEBI" id="CHEBI:30616"/>
        <dbReference type="ChEBI" id="CHEBI:83421"/>
        <dbReference type="ChEBI" id="CHEBI:456216"/>
        <dbReference type="EC" id="2.7.11.24"/>
    </reaction>
</comment>
<evidence type="ECO:0000256" key="15">
    <source>
        <dbReference type="ARBA" id="ARBA00023306"/>
    </source>
</evidence>
<dbReference type="SMART" id="SM00220">
    <property type="entry name" value="S_TKc"/>
    <property type="match status" value="1"/>
</dbReference>
<evidence type="ECO:0000256" key="2">
    <source>
        <dbReference type="ARBA" id="ARBA00004186"/>
    </source>
</evidence>
<evidence type="ECO:0000256" key="13">
    <source>
        <dbReference type="ARBA" id="ARBA00022840"/>
    </source>
</evidence>
<evidence type="ECO:0000256" key="6">
    <source>
        <dbReference type="ARBA" id="ARBA00022490"/>
    </source>
</evidence>
<dbReference type="InterPro" id="IPR008271">
    <property type="entry name" value="Ser/Thr_kinase_AS"/>
</dbReference>
<dbReference type="FunFam" id="1.10.510.10:FF:000624">
    <property type="entry name" value="Mitogen-activated protein kinase"/>
    <property type="match status" value="1"/>
</dbReference>
<dbReference type="Gene3D" id="1.10.510.10">
    <property type="entry name" value="Transferase(Phosphotransferase) domain 1"/>
    <property type="match status" value="1"/>
</dbReference>
<name>A0A8C4MXM3_EQUAS</name>
<keyword evidence="13 19" id="KW-0067">ATP-binding</keyword>
<evidence type="ECO:0000256" key="8">
    <source>
        <dbReference type="ARBA" id="ARBA00022553"/>
    </source>
</evidence>
<gene>
    <name evidence="23" type="primary">MAPK1</name>
</gene>
<dbReference type="PROSITE" id="PS00107">
    <property type="entry name" value="PROTEIN_KINASE_ATP"/>
    <property type="match status" value="1"/>
</dbReference>
<comment type="catalytic activity">
    <reaction evidence="16 20">
        <text>L-threonyl-[protein] + ATP = O-phospho-L-threonyl-[protein] + ADP + H(+)</text>
        <dbReference type="Rhea" id="RHEA:46608"/>
        <dbReference type="Rhea" id="RHEA-COMP:11060"/>
        <dbReference type="Rhea" id="RHEA-COMP:11605"/>
        <dbReference type="ChEBI" id="CHEBI:15378"/>
        <dbReference type="ChEBI" id="CHEBI:30013"/>
        <dbReference type="ChEBI" id="CHEBI:30616"/>
        <dbReference type="ChEBI" id="CHEBI:61977"/>
        <dbReference type="ChEBI" id="CHEBI:456216"/>
        <dbReference type="EC" id="2.7.11.24"/>
    </reaction>
</comment>
<proteinExistence type="inferred from homology"/>
<dbReference type="GO" id="GO:0005901">
    <property type="term" value="C:caveola"/>
    <property type="evidence" value="ECO:0007669"/>
    <property type="project" value="UniProtKB-SubCell"/>
</dbReference>
<keyword evidence="10" id="KW-0053">Apoptosis</keyword>
<dbReference type="InterPro" id="IPR000719">
    <property type="entry name" value="Prot_kinase_dom"/>
</dbReference>
<feature type="compositionally biased region" description="Pro residues" evidence="21">
    <location>
        <begin position="81"/>
        <end position="97"/>
    </location>
</feature>
<keyword evidence="9 20" id="KW-0808">Transferase</keyword>
<dbReference type="Pfam" id="PF00069">
    <property type="entry name" value="Pkinase"/>
    <property type="match status" value="1"/>
</dbReference>
<evidence type="ECO:0000256" key="20">
    <source>
        <dbReference type="RuleBase" id="RU361165"/>
    </source>
</evidence>
<evidence type="ECO:0000256" key="4">
    <source>
        <dbReference type="ARBA" id="ARBA00004345"/>
    </source>
</evidence>
<evidence type="ECO:0000256" key="1">
    <source>
        <dbReference type="ARBA" id="ARBA00001946"/>
    </source>
</evidence>
<comment type="activity regulation">
    <text evidence="20">Activated by threonine and tyrosine phosphorylation.</text>
</comment>
<dbReference type="InterPro" id="IPR008349">
    <property type="entry name" value="MAPK_ERK1/2"/>
</dbReference>
<evidence type="ECO:0000313" key="23">
    <source>
        <dbReference type="Ensembl" id="ENSEASP00005032623.1"/>
    </source>
</evidence>
<dbReference type="GO" id="GO:0060341">
    <property type="term" value="P:regulation of cellular localization"/>
    <property type="evidence" value="ECO:0007669"/>
    <property type="project" value="UniProtKB-ARBA"/>
</dbReference>
<evidence type="ECO:0000256" key="14">
    <source>
        <dbReference type="ARBA" id="ARBA00023212"/>
    </source>
</evidence>
<dbReference type="GO" id="GO:0006915">
    <property type="term" value="P:apoptotic process"/>
    <property type="evidence" value="ECO:0007669"/>
    <property type="project" value="UniProtKB-KW"/>
</dbReference>
<comment type="cofactor">
    <cofactor evidence="1 20">
        <name>Mg(2+)</name>
        <dbReference type="ChEBI" id="CHEBI:18420"/>
    </cofactor>
</comment>
<protein>
    <recommendedName>
        <fullName evidence="20">Mitogen-activated protein kinase</fullName>
        <ecNumber evidence="20">2.7.11.24</ecNumber>
    </recommendedName>
</protein>
<dbReference type="PROSITE" id="PS00108">
    <property type="entry name" value="PROTEIN_KINASE_ST"/>
    <property type="match status" value="1"/>
</dbReference>
<dbReference type="InterPro" id="IPR003527">
    <property type="entry name" value="MAP_kinase_CS"/>
</dbReference>